<keyword evidence="3" id="KW-0223">Dioxygenase</keyword>
<proteinExistence type="predicted"/>
<evidence type="ECO:0000313" key="4">
    <source>
        <dbReference type="Proteomes" id="UP000646152"/>
    </source>
</evidence>
<sequence length="156" mass="17537">MLNSMEMEELLMFSFHHVTLSVRDLSVSERFYKGLGFESVYRWQDEAAQLQICHLRLGQALLELYCFRPQDETEELTALPPWASGLRLGLRHFALQVSDLDEALSALHGAGILAEKPSVVSGQTCSRYVFIVDPDGNSVELLEEPLVEIQRPESAG</sequence>
<dbReference type="InterPro" id="IPR037523">
    <property type="entry name" value="VOC_core"/>
</dbReference>
<dbReference type="EMBL" id="BMKE01000008">
    <property type="protein sequence ID" value="GGB41166.1"/>
    <property type="molecule type" value="Genomic_DNA"/>
</dbReference>
<dbReference type="PROSITE" id="PS51819">
    <property type="entry name" value="VOC"/>
    <property type="match status" value="1"/>
</dbReference>
<reference evidence="4" key="1">
    <citation type="journal article" date="2019" name="Int. J. Syst. Evol. Microbiol.">
        <title>The Global Catalogue of Microorganisms (GCM) 10K type strain sequencing project: providing services to taxonomists for standard genome sequencing and annotation.</title>
        <authorList>
            <consortium name="The Broad Institute Genomics Platform"/>
            <consortium name="The Broad Institute Genome Sequencing Center for Infectious Disease"/>
            <person name="Wu L."/>
            <person name="Ma J."/>
        </authorList>
    </citation>
    <scope>NUCLEOTIDE SEQUENCE [LARGE SCALE GENOMIC DNA]</scope>
    <source>
        <strain evidence="4">CGMCC 1.15923</strain>
    </source>
</reference>
<dbReference type="InterPro" id="IPR004360">
    <property type="entry name" value="Glyas_Fos-R_dOase_dom"/>
</dbReference>
<dbReference type="PANTHER" id="PTHR36113">
    <property type="entry name" value="LYASE, PUTATIVE-RELATED-RELATED"/>
    <property type="match status" value="1"/>
</dbReference>
<dbReference type="PANTHER" id="PTHR36113:SF6">
    <property type="entry name" value="FOSFOMYCIN RESISTANCE PROTEIN FOSX"/>
    <property type="match status" value="1"/>
</dbReference>
<dbReference type="InterPro" id="IPR029068">
    <property type="entry name" value="Glyas_Bleomycin-R_OHBP_Dase"/>
</dbReference>
<protein>
    <submittedName>
        <fullName evidence="3">Ring-cleaving dioxygenase</fullName>
    </submittedName>
</protein>
<dbReference type="GO" id="GO:0051213">
    <property type="term" value="F:dioxygenase activity"/>
    <property type="evidence" value="ECO:0007669"/>
    <property type="project" value="UniProtKB-KW"/>
</dbReference>
<comment type="caution">
    <text evidence="3">The sequence shown here is derived from an EMBL/GenBank/DDBJ whole genome shotgun (WGS) entry which is preliminary data.</text>
</comment>
<organism evidence="3 4">
    <name type="scientific">Oceanisphaera marina</name>
    <dbReference type="NCBI Taxonomy" id="2017550"/>
    <lineage>
        <taxon>Bacteria</taxon>
        <taxon>Pseudomonadati</taxon>
        <taxon>Pseudomonadota</taxon>
        <taxon>Gammaproteobacteria</taxon>
        <taxon>Aeromonadales</taxon>
        <taxon>Aeromonadaceae</taxon>
        <taxon>Oceanisphaera</taxon>
    </lineage>
</organism>
<keyword evidence="4" id="KW-1185">Reference proteome</keyword>
<name>A0ABQ1IHW1_9GAMM</name>
<dbReference type="InterPro" id="IPR018146">
    <property type="entry name" value="Glyoxalase_1_CS"/>
</dbReference>
<evidence type="ECO:0000256" key="1">
    <source>
        <dbReference type="ARBA" id="ARBA00022723"/>
    </source>
</evidence>
<accession>A0ABQ1IHW1</accession>
<keyword evidence="3" id="KW-0560">Oxidoreductase</keyword>
<dbReference type="Proteomes" id="UP000646152">
    <property type="component" value="Unassembled WGS sequence"/>
</dbReference>
<dbReference type="Pfam" id="PF00903">
    <property type="entry name" value="Glyoxalase"/>
    <property type="match status" value="1"/>
</dbReference>
<keyword evidence="1" id="KW-0479">Metal-binding</keyword>
<dbReference type="SUPFAM" id="SSF54593">
    <property type="entry name" value="Glyoxalase/Bleomycin resistance protein/Dihydroxybiphenyl dioxygenase"/>
    <property type="match status" value="1"/>
</dbReference>
<evidence type="ECO:0000313" key="3">
    <source>
        <dbReference type="EMBL" id="GGB41166.1"/>
    </source>
</evidence>
<dbReference type="Gene3D" id="3.10.180.10">
    <property type="entry name" value="2,3-Dihydroxybiphenyl 1,2-Dioxygenase, domain 1"/>
    <property type="match status" value="1"/>
</dbReference>
<dbReference type="InterPro" id="IPR051332">
    <property type="entry name" value="Fosfomycin_Res_Enzymes"/>
</dbReference>
<dbReference type="PROSITE" id="PS00934">
    <property type="entry name" value="GLYOXALASE_I_1"/>
    <property type="match status" value="1"/>
</dbReference>
<evidence type="ECO:0000259" key="2">
    <source>
        <dbReference type="PROSITE" id="PS51819"/>
    </source>
</evidence>
<feature type="domain" description="VOC" evidence="2">
    <location>
        <begin position="14"/>
        <end position="144"/>
    </location>
</feature>
<gene>
    <name evidence="3" type="ORF">GCM10011502_13130</name>
</gene>